<dbReference type="Proteomes" id="UP000273022">
    <property type="component" value="Unassembled WGS sequence"/>
</dbReference>
<feature type="domain" description="HTH arsR-type" evidence="5">
    <location>
        <begin position="1"/>
        <end position="93"/>
    </location>
</feature>
<dbReference type="InterPro" id="IPR001845">
    <property type="entry name" value="HTH_ArsR_DNA-bd_dom"/>
</dbReference>
<evidence type="ECO:0000313" key="7">
    <source>
        <dbReference type="Proteomes" id="UP000273022"/>
    </source>
</evidence>
<dbReference type="GO" id="GO:0003700">
    <property type="term" value="F:DNA-binding transcription factor activity"/>
    <property type="evidence" value="ECO:0007669"/>
    <property type="project" value="InterPro"/>
</dbReference>
<evidence type="ECO:0000259" key="5">
    <source>
        <dbReference type="PROSITE" id="PS50987"/>
    </source>
</evidence>
<keyword evidence="4" id="KW-0804">Transcription</keyword>
<dbReference type="RefSeq" id="WP_121853721.1">
    <property type="nucleotide sequence ID" value="NZ_CP037952.1"/>
</dbReference>
<dbReference type="AlphaFoldDB" id="A0A3A6U5H0"/>
<dbReference type="InterPro" id="IPR011991">
    <property type="entry name" value="ArsR-like_HTH"/>
</dbReference>
<dbReference type="FunFam" id="1.10.10.10:FF:000279">
    <property type="entry name" value="Transcriptional regulator, ArsR family"/>
    <property type="match status" value="1"/>
</dbReference>
<evidence type="ECO:0000256" key="3">
    <source>
        <dbReference type="ARBA" id="ARBA00023125"/>
    </source>
</evidence>
<dbReference type="InterPro" id="IPR036388">
    <property type="entry name" value="WH-like_DNA-bd_sf"/>
</dbReference>
<organism evidence="6 7">
    <name type="scientific">Parashewanella spongiae</name>
    <dbReference type="NCBI Taxonomy" id="342950"/>
    <lineage>
        <taxon>Bacteria</taxon>
        <taxon>Pseudomonadati</taxon>
        <taxon>Pseudomonadota</taxon>
        <taxon>Gammaproteobacteria</taxon>
        <taxon>Alteromonadales</taxon>
        <taxon>Shewanellaceae</taxon>
        <taxon>Parashewanella</taxon>
    </lineage>
</organism>
<dbReference type="OrthoDB" id="9793058at2"/>
<evidence type="ECO:0000313" key="6">
    <source>
        <dbReference type="EMBL" id="RJY13446.1"/>
    </source>
</evidence>
<dbReference type="Gene3D" id="1.10.10.10">
    <property type="entry name" value="Winged helix-like DNA-binding domain superfamily/Winged helix DNA-binding domain"/>
    <property type="match status" value="1"/>
</dbReference>
<dbReference type="NCBIfam" id="NF007528">
    <property type="entry name" value="PRK10141.1"/>
    <property type="match status" value="1"/>
</dbReference>
<dbReference type="EMBL" id="QYYH01000064">
    <property type="protein sequence ID" value="RJY13446.1"/>
    <property type="molecule type" value="Genomic_DNA"/>
</dbReference>
<dbReference type="InterPro" id="IPR051081">
    <property type="entry name" value="HTH_MetalResp_TranReg"/>
</dbReference>
<dbReference type="PRINTS" id="PR00778">
    <property type="entry name" value="HTHARSR"/>
</dbReference>
<dbReference type="SMART" id="SM00418">
    <property type="entry name" value="HTH_ARSR"/>
    <property type="match status" value="1"/>
</dbReference>
<dbReference type="PANTHER" id="PTHR33154:SF18">
    <property type="entry name" value="ARSENICAL RESISTANCE OPERON REPRESSOR"/>
    <property type="match status" value="1"/>
</dbReference>
<keyword evidence="3" id="KW-0238">DNA-binding</keyword>
<evidence type="ECO:0000256" key="1">
    <source>
        <dbReference type="ARBA" id="ARBA00022849"/>
    </source>
</evidence>
<evidence type="ECO:0000256" key="2">
    <source>
        <dbReference type="ARBA" id="ARBA00023015"/>
    </source>
</evidence>
<name>A0A3A6U5H0_9GAMM</name>
<proteinExistence type="predicted"/>
<dbReference type="PANTHER" id="PTHR33154">
    <property type="entry name" value="TRANSCRIPTIONAL REGULATOR, ARSR FAMILY"/>
    <property type="match status" value="1"/>
</dbReference>
<keyword evidence="2" id="KW-0805">Transcription regulation</keyword>
<dbReference type="GO" id="GO:0046685">
    <property type="term" value="P:response to arsenic-containing substance"/>
    <property type="evidence" value="ECO:0007669"/>
    <property type="project" value="UniProtKB-KW"/>
</dbReference>
<evidence type="ECO:0000256" key="4">
    <source>
        <dbReference type="ARBA" id="ARBA00023163"/>
    </source>
</evidence>
<keyword evidence="1" id="KW-0059">Arsenical resistance</keyword>
<dbReference type="Pfam" id="PF01022">
    <property type="entry name" value="HTH_5"/>
    <property type="match status" value="1"/>
</dbReference>
<reference evidence="6 7" key="1">
    <citation type="submission" date="2018-09" db="EMBL/GenBank/DDBJ databases">
        <title>Phylogeny of the Shewanellaceae, and recommendation for two new genera, Pseudoshewanella and Parashewanella.</title>
        <authorList>
            <person name="Wang G."/>
        </authorList>
    </citation>
    <scope>NUCLEOTIDE SEQUENCE [LARGE SCALE GENOMIC DNA]</scope>
    <source>
        <strain evidence="6 7">KCTC 22492</strain>
    </source>
</reference>
<dbReference type="SUPFAM" id="SSF46785">
    <property type="entry name" value="Winged helix' DNA-binding domain"/>
    <property type="match status" value="1"/>
</dbReference>
<dbReference type="GO" id="GO:0003677">
    <property type="term" value="F:DNA binding"/>
    <property type="evidence" value="ECO:0007669"/>
    <property type="project" value="UniProtKB-KW"/>
</dbReference>
<keyword evidence="7" id="KW-1185">Reference proteome</keyword>
<dbReference type="NCBIfam" id="NF033788">
    <property type="entry name" value="HTH_metalloreg"/>
    <property type="match status" value="1"/>
</dbReference>
<comment type="caution">
    <text evidence="6">The sequence shown here is derived from an EMBL/GenBank/DDBJ whole genome shotgun (WGS) entry which is preliminary data.</text>
</comment>
<accession>A0A3A6U5H0</accession>
<dbReference type="InterPro" id="IPR036390">
    <property type="entry name" value="WH_DNA-bd_sf"/>
</dbReference>
<dbReference type="CDD" id="cd00090">
    <property type="entry name" value="HTH_ARSR"/>
    <property type="match status" value="1"/>
</dbReference>
<dbReference type="PROSITE" id="PS50987">
    <property type="entry name" value="HTH_ARSR_2"/>
    <property type="match status" value="1"/>
</dbReference>
<gene>
    <name evidence="6" type="ORF">D5R81_11160</name>
</gene>
<protein>
    <submittedName>
        <fullName evidence="6">ArsR family transcriptional regulator</fullName>
    </submittedName>
</protein>
<sequence length="114" mass="13449">METLSLFKALSDQTRLTCVLLIHQQQELCVCELMAALDESQPKVSRHLALLKKQKILLDRRQEQWVFYRLNPELPHWYRTMLSDIITQQSEIIQAPFSHLEAMGNRPQRQVKCC</sequence>